<proteinExistence type="predicted"/>
<evidence type="ECO:0000313" key="3">
    <source>
        <dbReference type="EMBL" id="MFC4059926.1"/>
    </source>
</evidence>
<dbReference type="RefSeq" id="WP_377288615.1">
    <property type="nucleotide sequence ID" value="NZ_JBHSBM010000017.1"/>
</dbReference>
<evidence type="ECO:0000256" key="2">
    <source>
        <dbReference type="SAM" id="SignalP"/>
    </source>
</evidence>
<keyword evidence="2" id="KW-0732">Signal</keyword>
<evidence type="ECO:0000313" key="4">
    <source>
        <dbReference type="Proteomes" id="UP001595850"/>
    </source>
</evidence>
<comment type="caution">
    <text evidence="3">The sequence shown here is derived from an EMBL/GenBank/DDBJ whole genome shotgun (WGS) entry which is preliminary data.</text>
</comment>
<feature type="compositionally biased region" description="Acidic residues" evidence="1">
    <location>
        <begin position="46"/>
        <end position="59"/>
    </location>
</feature>
<keyword evidence="4" id="KW-1185">Reference proteome</keyword>
<dbReference type="PROSITE" id="PS51257">
    <property type="entry name" value="PROKAR_LIPOPROTEIN"/>
    <property type="match status" value="1"/>
</dbReference>
<dbReference type="Proteomes" id="UP001595850">
    <property type="component" value="Unassembled WGS sequence"/>
</dbReference>
<gene>
    <name evidence="3" type="ORF">ACFOWE_16595</name>
</gene>
<accession>A0ABV8I982</accession>
<dbReference type="EMBL" id="JBHSBM010000017">
    <property type="protein sequence ID" value="MFC4059926.1"/>
    <property type="molecule type" value="Genomic_DNA"/>
</dbReference>
<organism evidence="3 4">
    <name type="scientific">Planomonospora corallina</name>
    <dbReference type="NCBI Taxonomy" id="1806052"/>
    <lineage>
        <taxon>Bacteria</taxon>
        <taxon>Bacillati</taxon>
        <taxon>Actinomycetota</taxon>
        <taxon>Actinomycetes</taxon>
        <taxon>Streptosporangiales</taxon>
        <taxon>Streptosporangiaceae</taxon>
        <taxon>Planomonospora</taxon>
    </lineage>
</organism>
<protein>
    <submittedName>
        <fullName evidence="3">Uncharacterized protein</fullName>
    </submittedName>
</protein>
<name>A0ABV8I982_9ACTN</name>
<feature type="chain" id="PRO_5046398750" evidence="2">
    <location>
        <begin position="25"/>
        <end position="59"/>
    </location>
</feature>
<feature type="region of interest" description="Disordered" evidence="1">
    <location>
        <begin position="23"/>
        <end position="59"/>
    </location>
</feature>
<reference evidence="4" key="1">
    <citation type="journal article" date="2019" name="Int. J. Syst. Evol. Microbiol.">
        <title>The Global Catalogue of Microorganisms (GCM) 10K type strain sequencing project: providing services to taxonomists for standard genome sequencing and annotation.</title>
        <authorList>
            <consortium name="The Broad Institute Genomics Platform"/>
            <consortium name="The Broad Institute Genome Sequencing Center for Infectious Disease"/>
            <person name="Wu L."/>
            <person name="Ma J."/>
        </authorList>
    </citation>
    <scope>NUCLEOTIDE SEQUENCE [LARGE SCALE GENOMIC DNA]</scope>
    <source>
        <strain evidence="4">TBRC 4489</strain>
    </source>
</reference>
<feature type="signal peptide" evidence="2">
    <location>
        <begin position="1"/>
        <end position="24"/>
    </location>
</feature>
<evidence type="ECO:0000256" key="1">
    <source>
        <dbReference type="SAM" id="MobiDB-lite"/>
    </source>
</evidence>
<sequence>MLGTPGRKTAAVALLVAALTGALGGCGGGDEEPETPDVVETGSPGVEDDGETDNDGDGD</sequence>